<proteinExistence type="predicted"/>
<dbReference type="GO" id="GO:0004519">
    <property type="term" value="F:endonuclease activity"/>
    <property type="evidence" value="ECO:0007669"/>
    <property type="project" value="UniProtKB-KW"/>
</dbReference>
<dbReference type="Proteomes" id="UP001596052">
    <property type="component" value="Unassembled WGS sequence"/>
</dbReference>
<keyword evidence="1" id="KW-0540">Nuclease</keyword>
<organism evidence="1 2">
    <name type="scientific">Prosthecobacter fluviatilis</name>
    <dbReference type="NCBI Taxonomy" id="445931"/>
    <lineage>
        <taxon>Bacteria</taxon>
        <taxon>Pseudomonadati</taxon>
        <taxon>Verrucomicrobiota</taxon>
        <taxon>Verrucomicrobiia</taxon>
        <taxon>Verrucomicrobiales</taxon>
        <taxon>Verrucomicrobiaceae</taxon>
        <taxon>Prosthecobacter</taxon>
    </lineage>
</organism>
<gene>
    <name evidence="1" type="ORF">ACFQDI_16200</name>
</gene>
<dbReference type="RefSeq" id="WP_377168610.1">
    <property type="nucleotide sequence ID" value="NZ_JBHSMQ010000005.1"/>
</dbReference>
<name>A0ABW0KV95_9BACT</name>
<evidence type="ECO:0000313" key="1">
    <source>
        <dbReference type="EMBL" id="MFC5456406.1"/>
    </source>
</evidence>
<keyword evidence="2" id="KW-1185">Reference proteome</keyword>
<keyword evidence="1" id="KW-0255">Endonuclease</keyword>
<dbReference type="EMBL" id="JBHSMQ010000005">
    <property type="protein sequence ID" value="MFC5456406.1"/>
    <property type="molecule type" value="Genomic_DNA"/>
</dbReference>
<protein>
    <submittedName>
        <fullName evidence="1">HNH endonuclease</fullName>
    </submittedName>
</protein>
<accession>A0ABW0KV95</accession>
<comment type="caution">
    <text evidence="1">The sequence shown here is derived from an EMBL/GenBank/DDBJ whole genome shotgun (WGS) entry which is preliminary data.</text>
</comment>
<sequence length="213" mass="24738">METTPNALLGAMPRQRRLRREWHFPSLDIDSREISAEAARLRHCDHLRREPRVALQSDGKPFYRIQCADCGQKLSHSLPHSSVPNRERCPQWNEELYQRRLREGVDAYGQCREAAIARRKAEWRAVYRRYLASADWQSVRQRVLKRAGGICEGCLEAPAREVHHKTYAHVGDELLFELVAICRPCHERLHPSATNGYPELLERHLEKVHVHGG</sequence>
<reference evidence="2" key="1">
    <citation type="journal article" date="2019" name="Int. J. Syst. Evol. Microbiol.">
        <title>The Global Catalogue of Microorganisms (GCM) 10K type strain sequencing project: providing services to taxonomists for standard genome sequencing and annotation.</title>
        <authorList>
            <consortium name="The Broad Institute Genomics Platform"/>
            <consortium name="The Broad Institute Genome Sequencing Center for Infectious Disease"/>
            <person name="Wu L."/>
            <person name="Ma J."/>
        </authorList>
    </citation>
    <scope>NUCLEOTIDE SEQUENCE [LARGE SCALE GENOMIC DNA]</scope>
    <source>
        <strain evidence="2">CGMCC 4.1469</strain>
    </source>
</reference>
<evidence type="ECO:0000313" key="2">
    <source>
        <dbReference type="Proteomes" id="UP001596052"/>
    </source>
</evidence>
<keyword evidence="1" id="KW-0378">Hydrolase</keyword>